<reference evidence="11" key="1">
    <citation type="journal article" date="2022" name="Int. J. Mol. Sci.">
        <title>Draft Genome of Tanacetum Coccineum: Genomic Comparison of Closely Related Tanacetum-Family Plants.</title>
        <authorList>
            <person name="Yamashiro T."/>
            <person name="Shiraishi A."/>
            <person name="Nakayama K."/>
            <person name="Satake H."/>
        </authorList>
    </citation>
    <scope>NUCLEOTIDE SEQUENCE</scope>
</reference>
<accession>A0ABQ4XNE6</accession>
<feature type="transmembrane region" description="Helical" evidence="9">
    <location>
        <begin position="442"/>
        <end position="464"/>
    </location>
</feature>
<dbReference type="Pfam" id="PF00005">
    <property type="entry name" value="ABC_tran"/>
    <property type="match status" value="1"/>
</dbReference>
<dbReference type="InterPro" id="IPR013525">
    <property type="entry name" value="ABC2_TM"/>
</dbReference>
<reference evidence="11" key="2">
    <citation type="submission" date="2022-01" db="EMBL/GenBank/DDBJ databases">
        <authorList>
            <person name="Yamashiro T."/>
            <person name="Shiraishi A."/>
            <person name="Satake H."/>
            <person name="Nakayama K."/>
        </authorList>
    </citation>
    <scope>NUCLEOTIDE SEQUENCE</scope>
</reference>
<dbReference type="CDD" id="cd03263">
    <property type="entry name" value="ABC_subfamily_A"/>
    <property type="match status" value="1"/>
</dbReference>
<evidence type="ECO:0000256" key="5">
    <source>
        <dbReference type="ARBA" id="ARBA00022840"/>
    </source>
</evidence>
<protein>
    <submittedName>
        <fullName evidence="11">ABC transporter A family member 2-like protein</fullName>
    </submittedName>
</protein>
<feature type="transmembrane region" description="Helical" evidence="9">
    <location>
        <begin position="252"/>
        <end position="270"/>
    </location>
</feature>
<dbReference type="InterPro" id="IPR056788">
    <property type="entry name" value="ABCA2/9/11_C"/>
</dbReference>
<name>A0ABQ4XNE6_9ASTR</name>
<gene>
    <name evidence="11" type="ORF">Tco_0681468</name>
</gene>
<keyword evidence="3 9" id="KW-0812">Transmembrane</keyword>
<dbReference type="InterPro" id="IPR003593">
    <property type="entry name" value="AAA+_ATPase"/>
</dbReference>
<proteinExistence type="inferred from homology"/>
<dbReference type="InterPro" id="IPR026082">
    <property type="entry name" value="ABCA"/>
</dbReference>
<dbReference type="Pfam" id="PF25158">
    <property type="entry name" value="ABCA11_C"/>
    <property type="match status" value="1"/>
</dbReference>
<dbReference type="Proteomes" id="UP001151760">
    <property type="component" value="Unassembled WGS sequence"/>
</dbReference>
<evidence type="ECO:0000256" key="1">
    <source>
        <dbReference type="ARBA" id="ARBA00004141"/>
    </source>
</evidence>
<feature type="domain" description="ABC transporter" evidence="10">
    <location>
        <begin position="538"/>
        <end position="790"/>
    </location>
</feature>
<comment type="similarity">
    <text evidence="2">Belongs to the ABC transporter superfamily. ABCA family. CPR flippase (TC 3.A.1.211) subfamily.</text>
</comment>
<evidence type="ECO:0000256" key="4">
    <source>
        <dbReference type="ARBA" id="ARBA00022741"/>
    </source>
</evidence>
<evidence type="ECO:0000313" key="12">
    <source>
        <dbReference type="Proteomes" id="UP001151760"/>
    </source>
</evidence>
<feature type="transmembrane region" description="Helical" evidence="9">
    <location>
        <begin position="326"/>
        <end position="347"/>
    </location>
</feature>
<keyword evidence="4" id="KW-0547">Nucleotide-binding</keyword>
<dbReference type="InterPro" id="IPR017871">
    <property type="entry name" value="ABC_transporter-like_CS"/>
</dbReference>
<dbReference type="PANTHER" id="PTHR19229">
    <property type="entry name" value="ATP-BINDING CASSETTE TRANSPORTER SUBFAMILY A ABCA"/>
    <property type="match status" value="1"/>
</dbReference>
<keyword evidence="6 9" id="KW-1133">Transmembrane helix</keyword>
<feature type="region of interest" description="Disordered" evidence="8">
    <location>
        <begin position="973"/>
        <end position="993"/>
    </location>
</feature>
<comment type="subcellular location">
    <subcellularLocation>
        <location evidence="1">Membrane</location>
        <topology evidence="1">Multi-pass membrane protein</topology>
    </subcellularLocation>
</comment>
<evidence type="ECO:0000256" key="3">
    <source>
        <dbReference type="ARBA" id="ARBA00022692"/>
    </source>
</evidence>
<feature type="transmembrane region" description="Helical" evidence="9">
    <location>
        <begin position="359"/>
        <end position="379"/>
    </location>
</feature>
<dbReference type="PANTHER" id="PTHR19229:SF205">
    <property type="entry name" value="ABC TRANSPORTER A FAMILY MEMBER 1-RELATED"/>
    <property type="match status" value="1"/>
</dbReference>
<evidence type="ECO:0000256" key="9">
    <source>
        <dbReference type="SAM" id="Phobius"/>
    </source>
</evidence>
<dbReference type="SMART" id="SM00382">
    <property type="entry name" value="AAA"/>
    <property type="match status" value="1"/>
</dbReference>
<dbReference type="PROSITE" id="PS50893">
    <property type="entry name" value="ABC_TRANSPORTER_2"/>
    <property type="match status" value="1"/>
</dbReference>
<evidence type="ECO:0000256" key="8">
    <source>
        <dbReference type="SAM" id="MobiDB-lite"/>
    </source>
</evidence>
<evidence type="ECO:0000256" key="2">
    <source>
        <dbReference type="ARBA" id="ARBA00008526"/>
    </source>
</evidence>
<keyword evidence="7 9" id="KW-0472">Membrane</keyword>
<evidence type="ECO:0000256" key="7">
    <source>
        <dbReference type="ARBA" id="ARBA00023136"/>
    </source>
</evidence>
<evidence type="ECO:0000313" key="11">
    <source>
        <dbReference type="EMBL" id="GJS66904.1"/>
    </source>
</evidence>
<dbReference type="Pfam" id="PF12698">
    <property type="entry name" value="ABC2_membrane_3"/>
    <property type="match status" value="1"/>
</dbReference>
<dbReference type="SUPFAM" id="SSF52540">
    <property type="entry name" value="P-loop containing nucleoside triphosphate hydrolases"/>
    <property type="match status" value="1"/>
</dbReference>
<dbReference type="PROSITE" id="PS00211">
    <property type="entry name" value="ABC_TRANSPORTER_1"/>
    <property type="match status" value="1"/>
</dbReference>
<dbReference type="InterPro" id="IPR027417">
    <property type="entry name" value="P-loop_NTPase"/>
</dbReference>
<keyword evidence="12" id="KW-1185">Reference proteome</keyword>
<dbReference type="EMBL" id="BQNB010009681">
    <property type="protein sequence ID" value="GJS66904.1"/>
    <property type="molecule type" value="Genomic_DNA"/>
</dbReference>
<feature type="transmembrane region" description="Helical" evidence="9">
    <location>
        <begin position="291"/>
        <end position="314"/>
    </location>
</feature>
<dbReference type="Gene3D" id="3.40.50.300">
    <property type="entry name" value="P-loop containing nucleotide triphosphate hydrolases"/>
    <property type="match status" value="1"/>
</dbReference>
<comment type="caution">
    <text evidence="11">The sequence shown here is derived from an EMBL/GenBank/DDBJ whole genome shotgun (WGS) entry which is preliminary data.</text>
</comment>
<organism evidence="11 12">
    <name type="scientific">Tanacetum coccineum</name>
    <dbReference type="NCBI Taxonomy" id="301880"/>
    <lineage>
        <taxon>Eukaryota</taxon>
        <taxon>Viridiplantae</taxon>
        <taxon>Streptophyta</taxon>
        <taxon>Embryophyta</taxon>
        <taxon>Tracheophyta</taxon>
        <taxon>Spermatophyta</taxon>
        <taxon>Magnoliopsida</taxon>
        <taxon>eudicotyledons</taxon>
        <taxon>Gunneridae</taxon>
        <taxon>Pentapetalae</taxon>
        <taxon>asterids</taxon>
        <taxon>campanulids</taxon>
        <taxon>Asterales</taxon>
        <taxon>Asteraceae</taxon>
        <taxon>Asteroideae</taxon>
        <taxon>Anthemideae</taxon>
        <taxon>Anthemidinae</taxon>
        <taxon>Tanacetum</taxon>
    </lineage>
</organism>
<dbReference type="InterPro" id="IPR003439">
    <property type="entry name" value="ABC_transporter-like_ATP-bd"/>
</dbReference>
<sequence length="993" mass="110207">MVHQLTKFHVQRVDMVINPPWNLPFLGAKGLTSPEQTATGKGISNPFMAVMVCQKPYGIQLTNVYVTEREMKAIEARFGTSTAFESVRDPDSLIDPPILPCEDKYFIKSPCFDFVWSGSDSARIAAIVERIRVNNPGRPIPSDKVRSFRTKTDVDAWLFANPMTCPGALHFVDRNATVISYGLQTNSTAIAKRGDFEDPTFKFQIPLQIAAEREIARTLIGDPNFSWVVNLKEFAHPVVETFSSVGTVGPSFFLAIAMFGFVLQISSLIVEKELKLRQAMAMMGLYDTAYWLSWLTWEGIITLFSALFTVLFGMMFRFDFFLHNSFAVVFLVFFLFQLNMVGFAFMFSSFISKSTSSTSVGFSVYIVGFLTQVVTAFGFPYSDNFSSTYRIIWSFYPPNLLAKALQLLSDATATHEDPGISWSRKGKCAPNDSDCLITVNDIYLWLLATFVLWVALAIYFDNIFPNSSGVRKPIFYFLNPGYWSGKGGNRVREGGICSCMRSLPPSDHASPDDEDVLQEEEIVKQQHREGGVDPNLAVQIHGLVKVYPGRTNIGCCSCKRTPPYHALKGLWVNFPKDQLFCLLGPNGAGKTTAINCLTGITPVTEGDALIYGHSIRSSVGMSNIQKMIGVCPQFDILWDALSGQEHLYLFASIKGLPPASLKTVVQKSLAEVRLTDAARVRARSYSGGMKRRLSVAISLIGDPKLVILDEPEVYVTPRTTGMDPITRRHVWDIIENAKKGRAIILTTHSMEEADILSDRIGIMTKGRLSCIGNSIRLKSRFGTGYIANVSFTGTTGNVTGSREDVTTATHYEEVKMFFKDRLDVLPKEENKSFLTFVIPHDKEGLLTNFFEELENREEEFGISDIQLSLATLEEVFLNIAKQAEFESAAAEGRFTTLTLSSGTSLQIPVGARYIGIPGTVSTENPRGVMVEVYWGQDDAGTLCISGHSEETPIPPHVQLADISSPNTRRNFFGRSEQPHGIVINPNEISNPTS</sequence>
<evidence type="ECO:0000256" key="6">
    <source>
        <dbReference type="ARBA" id="ARBA00022989"/>
    </source>
</evidence>
<keyword evidence="5" id="KW-0067">ATP-binding</keyword>
<evidence type="ECO:0000259" key="10">
    <source>
        <dbReference type="PROSITE" id="PS50893"/>
    </source>
</evidence>